<dbReference type="GO" id="GO:1990904">
    <property type="term" value="C:ribonucleoprotein complex"/>
    <property type="evidence" value="ECO:0007669"/>
    <property type="project" value="UniProtKB-KW"/>
</dbReference>
<gene>
    <name evidence="8" type="ORF">ESCO_005615</name>
</gene>
<evidence type="ECO:0000256" key="4">
    <source>
        <dbReference type="ARBA" id="ARBA00023128"/>
    </source>
</evidence>
<evidence type="ECO:0000256" key="2">
    <source>
        <dbReference type="ARBA" id="ARBA00008860"/>
    </source>
</evidence>
<organism evidence="8 9">
    <name type="scientific">Escovopsis weberi</name>
    <dbReference type="NCBI Taxonomy" id="150374"/>
    <lineage>
        <taxon>Eukaryota</taxon>
        <taxon>Fungi</taxon>
        <taxon>Dikarya</taxon>
        <taxon>Ascomycota</taxon>
        <taxon>Pezizomycotina</taxon>
        <taxon>Sordariomycetes</taxon>
        <taxon>Hypocreomycetidae</taxon>
        <taxon>Hypocreales</taxon>
        <taxon>Hypocreaceae</taxon>
        <taxon>Escovopsis</taxon>
    </lineage>
</organism>
<proteinExistence type="inferred from homology"/>
<dbReference type="STRING" id="150374.A0A0M8MZ80"/>
<dbReference type="InterPro" id="IPR018305">
    <property type="entry name" value="Ribosomal_m50"/>
</dbReference>
<accession>A0A0M8MZ80</accession>
<evidence type="ECO:0000313" key="8">
    <source>
        <dbReference type="EMBL" id="KOS19847.1"/>
    </source>
</evidence>
<evidence type="ECO:0000256" key="3">
    <source>
        <dbReference type="ARBA" id="ARBA00022980"/>
    </source>
</evidence>
<feature type="compositionally biased region" description="Basic and acidic residues" evidence="7">
    <location>
        <begin position="93"/>
        <end position="126"/>
    </location>
</feature>
<reference evidence="8 9" key="1">
    <citation type="submission" date="2015-07" db="EMBL/GenBank/DDBJ databases">
        <title>The genome of the fungus Escovopsis weberi, a specialized disease agent of ant agriculture.</title>
        <authorList>
            <person name="de Man T.J."/>
            <person name="Stajich J.E."/>
            <person name="Kubicek C.P."/>
            <person name="Chenthamara K."/>
            <person name="Atanasova L."/>
            <person name="Druzhinina I.S."/>
            <person name="Birnbaum S."/>
            <person name="Barribeau S.M."/>
            <person name="Teiling C."/>
            <person name="Suen G."/>
            <person name="Currie C."/>
            <person name="Gerardo N.M."/>
        </authorList>
    </citation>
    <scope>NUCLEOTIDE SEQUENCE [LARGE SCALE GENOMIC DNA]</scope>
</reference>
<keyword evidence="3" id="KW-0689">Ribosomal protein</keyword>
<keyword evidence="4" id="KW-0496">Mitochondrion</keyword>
<dbReference type="OrthoDB" id="6220758at2759"/>
<dbReference type="GO" id="GO:0005739">
    <property type="term" value="C:mitochondrion"/>
    <property type="evidence" value="ECO:0007669"/>
    <property type="project" value="UniProtKB-SubCell"/>
</dbReference>
<comment type="similarity">
    <text evidence="2">Belongs to the mitochondrion-specific ribosomal protein mL50 family.</text>
</comment>
<comment type="caution">
    <text evidence="8">The sequence shown here is derived from an EMBL/GenBank/DDBJ whole genome shotgun (WGS) entry which is preliminary data.</text>
</comment>
<dbReference type="Proteomes" id="UP000053831">
    <property type="component" value="Unassembled WGS sequence"/>
</dbReference>
<evidence type="ECO:0000256" key="6">
    <source>
        <dbReference type="ARBA" id="ARBA00035183"/>
    </source>
</evidence>
<dbReference type="EMBL" id="LGSR01000019">
    <property type="protein sequence ID" value="KOS19847.1"/>
    <property type="molecule type" value="Genomic_DNA"/>
</dbReference>
<dbReference type="AlphaFoldDB" id="A0A0M8MZ80"/>
<keyword evidence="9" id="KW-1185">Reference proteome</keyword>
<keyword evidence="5" id="KW-0687">Ribonucleoprotein</keyword>
<dbReference type="GO" id="GO:0005840">
    <property type="term" value="C:ribosome"/>
    <property type="evidence" value="ECO:0007669"/>
    <property type="project" value="UniProtKB-KW"/>
</dbReference>
<protein>
    <recommendedName>
        <fullName evidence="6">Large ribosomal subunit protein mL50</fullName>
    </recommendedName>
</protein>
<feature type="region of interest" description="Disordered" evidence="7">
    <location>
        <begin position="36"/>
        <end position="126"/>
    </location>
</feature>
<evidence type="ECO:0000256" key="5">
    <source>
        <dbReference type="ARBA" id="ARBA00023274"/>
    </source>
</evidence>
<name>A0A0M8MZ80_ESCWE</name>
<evidence type="ECO:0000256" key="1">
    <source>
        <dbReference type="ARBA" id="ARBA00004173"/>
    </source>
</evidence>
<comment type="subcellular location">
    <subcellularLocation>
        <location evidence="1">Mitochondrion</location>
    </subcellularLocation>
</comment>
<dbReference type="Pfam" id="PF10501">
    <property type="entry name" value="Ribosomal_L50"/>
    <property type="match status" value="1"/>
</dbReference>
<sequence>MSRTARWQRLQALPLVMESLSAPARASFLSAHRTISSTGAPRSKNTEWIRGKIWKGDAPGPADPYTQRPEADAEAAAADDAKKQSNLPAEALESSRPRRDKTPAAVRDTRILLPARRSEATAERDVPAADPTYVPATEADGLEEIGALSTWWDQPGHWGEESEFRGFGRAGRGGRDGAPVGREVLEVHLRRALVEVLALQAAGRFAEWATRRWRAGGRAAMDEALGLGVQVHEGGRATLAGDGGKVAEGLVGEEAAAETEELPEQLTAEEAKGMIKQWDSSWKTVVLDDEMKFALRKRLYQLTGNLIPDARLAAATTIRHVLTLAGKDPKPPKLAESLEKRNAFGGLANVTVHGKKIGAIDKEVAIGRWKVIEEELRKRDLPVRGYGNMKKNKERDWLTGKI</sequence>
<evidence type="ECO:0000313" key="9">
    <source>
        <dbReference type="Proteomes" id="UP000053831"/>
    </source>
</evidence>
<evidence type="ECO:0000256" key="7">
    <source>
        <dbReference type="SAM" id="MobiDB-lite"/>
    </source>
</evidence>